<dbReference type="SUPFAM" id="SSF48208">
    <property type="entry name" value="Six-hairpin glycosidases"/>
    <property type="match status" value="1"/>
</dbReference>
<dbReference type="Gene3D" id="1.50.10.10">
    <property type="match status" value="1"/>
</dbReference>
<reference evidence="3" key="1">
    <citation type="submission" date="2021-03" db="EMBL/GenBank/DDBJ databases">
        <title>Whole genome shotgun sequence of Actinoplanes auranticolor NBRC 12245.</title>
        <authorList>
            <person name="Komaki H."/>
            <person name="Tamura T."/>
        </authorList>
    </citation>
    <scope>NUCLEOTIDE SEQUENCE</scope>
    <source>
        <strain evidence="3">NBRC 12245</strain>
    </source>
</reference>
<dbReference type="GO" id="GO:0003824">
    <property type="term" value="F:catalytic activity"/>
    <property type="evidence" value="ECO:0007669"/>
    <property type="project" value="InterPro"/>
</dbReference>
<evidence type="ECO:0000313" key="4">
    <source>
        <dbReference type="Proteomes" id="UP000681340"/>
    </source>
</evidence>
<sequence length="80" mass="8231">MEAGTAGFHVNADIADAVLRYRMVTGDDTLDRECGVELLVETARLWDSSATPTGAAAGTCPASRGRTSTAPCPTTTSSPT</sequence>
<organism evidence="3 4">
    <name type="scientific">Actinoplanes auranticolor</name>
    <dbReference type="NCBI Taxonomy" id="47988"/>
    <lineage>
        <taxon>Bacteria</taxon>
        <taxon>Bacillati</taxon>
        <taxon>Actinomycetota</taxon>
        <taxon>Actinomycetes</taxon>
        <taxon>Micromonosporales</taxon>
        <taxon>Micromonosporaceae</taxon>
        <taxon>Actinoplanes</taxon>
    </lineage>
</organism>
<gene>
    <name evidence="3" type="ORF">Aau02nite_01170</name>
</gene>
<accession>A0A919S342</accession>
<evidence type="ECO:0000256" key="1">
    <source>
        <dbReference type="SAM" id="MobiDB-lite"/>
    </source>
</evidence>
<evidence type="ECO:0000259" key="2">
    <source>
        <dbReference type="Pfam" id="PF03632"/>
    </source>
</evidence>
<feature type="region of interest" description="Disordered" evidence="1">
    <location>
        <begin position="50"/>
        <end position="80"/>
    </location>
</feature>
<dbReference type="EMBL" id="BOQL01000001">
    <property type="protein sequence ID" value="GIM62991.1"/>
    <property type="molecule type" value="Genomic_DNA"/>
</dbReference>
<evidence type="ECO:0000313" key="3">
    <source>
        <dbReference type="EMBL" id="GIM62991.1"/>
    </source>
</evidence>
<dbReference type="GO" id="GO:0005975">
    <property type="term" value="P:carbohydrate metabolic process"/>
    <property type="evidence" value="ECO:0007669"/>
    <property type="project" value="InterPro"/>
</dbReference>
<dbReference type="Pfam" id="PF03632">
    <property type="entry name" value="Glyco_hydro_65m"/>
    <property type="match status" value="1"/>
</dbReference>
<dbReference type="AlphaFoldDB" id="A0A919S342"/>
<name>A0A919S342_9ACTN</name>
<dbReference type="InterPro" id="IPR012341">
    <property type="entry name" value="6hp_glycosidase-like_sf"/>
</dbReference>
<keyword evidence="4" id="KW-1185">Reference proteome</keyword>
<comment type="caution">
    <text evidence="3">The sequence shown here is derived from an EMBL/GenBank/DDBJ whole genome shotgun (WGS) entry which is preliminary data.</text>
</comment>
<dbReference type="Proteomes" id="UP000681340">
    <property type="component" value="Unassembled WGS sequence"/>
</dbReference>
<feature type="domain" description="Glycoside hydrolase family 65 central catalytic" evidence="2">
    <location>
        <begin position="3"/>
        <end position="51"/>
    </location>
</feature>
<dbReference type="InterPro" id="IPR008928">
    <property type="entry name" value="6-hairpin_glycosidase_sf"/>
</dbReference>
<protein>
    <recommendedName>
        <fullName evidence="2">Glycoside hydrolase family 65 central catalytic domain-containing protein</fullName>
    </recommendedName>
</protein>
<proteinExistence type="predicted"/>
<dbReference type="InterPro" id="IPR005195">
    <property type="entry name" value="Glyco_hydro_65_M"/>
</dbReference>